<feature type="compositionally biased region" description="Polar residues" evidence="1">
    <location>
        <begin position="15"/>
        <end position="25"/>
    </location>
</feature>
<evidence type="ECO:0000313" key="2">
    <source>
        <dbReference type="EMBL" id="KAK0502587.1"/>
    </source>
</evidence>
<organism evidence="2 3">
    <name type="scientific">Armillaria luteobubalina</name>
    <dbReference type="NCBI Taxonomy" id="153913"/>
    <lineage>
        <taxon>Eukaryota</taxon>
        <taxon>Fungi</taxon>
        <taxon>Dikarya</taxon>
        <taxon>Basidiomycota</taxon>
        <taxon>Agaricomycotina</taxon>
        <taxon>Agaricomycetes</taxon>
        <taxon>Agaricomycetidae</taxon>
        <taxon>Agaricales</taxon>
        <taxon>Marasmiineae</taxon>
        <taxon>Physalacriaceae</taxon>
        <taxon>Armillaria</taxon>
    </lineage>
</organism>
<feature type="region of interest" description="Disordered" evidence="1">
    <location>
        <begin position="1"/>
        <end position="25"/>
    </location>
</feature>
<dbReference type="EMBL" id="JAUEPU010000005">
    <property type="protein sequence ID" value="KAK0502587.1"/>
    <property type="molecule type" value="Genomic_DNA"/>
</dbReference>
<sequence length="154" mass="17420">MKISPGVGSDGLDTYDQQGAQSPTSHSHIEFNVNITHSTEPSQFRPWVYAYSMPKLLLPYLPHGHTTVTTPQRQRSTQKPAISTSRHHLRAHSLIPSARSTPWRSRLSRFRTDHSPSRVHPCSSASCSFMFYYNSSSLIVMLLLARAFLPLSWL</sequence>
<evidence type="ECO:0000256" key="1">
    <source>
        <dbReference type="SAM" id="MobiDB-lite"/>
    </source>
</evidence>
<accession>A0AA39UTG2</accession>
<feature type="non-terminal residue" evidence="2">
    <location>
        <position position="154"/>
    </location>
</feature>
<proteinExistence type="predicted"/>
<evidence type="ECO:0000313" key="3">
    <source>
        <dbReference type="Proteomes" id="UP001175228"/>
    </source>
</evidence>
<comment type="caution">
    <text evidence="2">The sequence shown here is derived from an EMBL/GenBank/DDBJ whole genome shotgun (WGS) entry which is preliminary data.</text>
</comment>
<dbReference type="Proteomes" id="UP001175228">
    <property type="component" value="Unassembled WGS sequence"/>
</dbReference>
<dbReference type="AlphaFoldDB" id="A0AA39UTG2"/>
<protein>
    <submittedName>
        <fullName evidence="2">Uncharacterized protein</fullName>
    </submittedName>
</protein>
<keyword evidence="3" id="KW-1185">Reference proteome</keyword>
<reference evidence="2" key="1">
    <citation type="submission" date="2023-06" db="EMBL/GenBank/DDBJ databases">
        <authorList>
            <consortium name="Lawrence Berkeley National Laboratory"/>
            <person name="Ahrendt S."/>
            <person name="Sahu N."/>
            <person name="Indic B."/>
            <person name="Wong-Bajracharya J."/>
            <person name="Merenyi Z."/>
            <person name="Ke H.-M."/>
            <person name="Monk M."/>
            <person name="Kocsube S."/>
            <person name="Drula E."/>
            <person name="Lipzen A."/>
            <person name="Balint B."/>
            <person name="Henrissat B."/>
            <person name="Andreopoulos B."/>
            <person name="Martin F.M."/>
            <person name="Harder C.B."/>
            <person name="Rigling D."/>
            <person name="Ford K.L."/>
            <person name="Foster G.D."/>
            <person name="Pangilinan J."/>
            <person name="Papanicolaou A."/>
            <person name="Barry K."/>
            <person name="LaButti K."/>
            <person name="Viragh M."/>
            <person name="Koriabine M."/>
            <person name="Yan M."/>
            <person name="Riley R."/>
            <person name="Champramary S."/>
            <person name="Plett K.L."/>
            <person name="Tsai I.J."/>
            <person name="Slot J."/>
            <person name="Sipos G."/>
            <person name="Plett J."/>
            <person name="Nagy L.G."/>
            <person name="Grigoriev I.V."/>
        </authorList>
    </citation>
    <scope>NUCLEOTIDE SEQUENCE</scope>
    <source>
        <strain evidence="2">HWK02</strain>
    </source>
</reference>
<gene>
    <name evidence="2" type="ORF">EDD18DRAFT_1141568</name>
</gene>
<name>A0AA39UTG2_9AGAR</name>